<comment type="caution">
    <text evidence="1">The sequence shown here is derived from an EMBL/GenBank/DDBJ whole genome shotgun (WGS) entry which is preliminary data.</text>
</comment>
<sequence>MVKTSALLRSRKRRPELEDDIVLGFDDWVHARPLPPEGVPGSRQNYASAFLSEKADDNIARILDPSAVDGLATVRLRYWHTPACILMCILGGATPRSGYKIAYPTLA</sequence>
<reference evidence="1" key="1">
    <citation type="submission" date="2022-10" db="EMBL/GenBank/DDBJ databases">
        <title>Genome Sequence of Xylaria curta.</title>
        <authorList>
            <person name="Buettner E."/>
        </authorList>
    </citation>
    <scope>NUCLEOTIDE SEQUENCE</scope>
    <source>
        <strain evidence="1">Babe10</strain>
    </source>
</reference>
<proteinExistence type="predicted"/>
<dbReference type="EMBL" id="JAPDGR010000261">
    <property type="protein sequence ID" value="KAJ2992550.1"/>
    <property type="molecule type" value="Genomic_DNA"/>
</dbReference>
<name>A0ACC1PKB3_9PEZI</name>
<organism evidence="1 2">
    <name type="scientific">Xylaria curta</name>
    <dbReference type="NCBI Taxonomy" id="42375"/>
    <lineage>
        <taxon>Eukaryota</taxon>
        <taxon>Fungi</taxon>
        <taxon>Dikarya</taxon>
        <taxon>Ascomycota</taxon>
        <taxon>Pezizomycotina</taxon>
        <taxon>Sordariomycetes</taxon>
        <taxon>Xylariomycetidae</taxon>
        <taxon>Xylariales</taxon>
        <taxon>Xylariaceae</taxon>
        <taxon>Xylaria</taxon>
    </lineage>
</organism>
<accession>A0ACC1PKB3</accession>
<evidence type="ECO:0000313" key="2">
    <source>
        <dbReference type="Proteomes" id="UP001143856"/>
    </source>
</evidence>
<evidence type="ECO:0000313" key="1">
    <source>
        <dbReference type="EMBL" id="KAJ2992550.1"/>
    </source>
</evidence>
<dbReference type="Proteomes" id="UP001143856">
    <property type="component" value="Unassembled WGS sequence"/>
</dbReference>
<gene>
    <name evidence="1" type="ORF">NUW58_g2126</name>
</gene>
<protein>
    <submittedName>
        <fullName evidence="1">Uncharacterized protein</fullName>
    </submittedName>
</protein>
<keyword evidence="2" id="KW-1185">Reference proteome</keyword>